<sequence length="488" mass="54397">MTYPFERDFLEQVLLIDRKANFGALCRSNVFYDDFGEDRERTAALWNGTVDEVHQDEIARSTYQDELDEEIDEDPDPTGKAQPSDLPAPVLRSSGVRYWSDYNRVYYHPRSVHKLPDILAFEGADEDWDVGKVTYEKYDLEYSFVDDSFRHFIEESDSCQGVGVTADASFGSFSTSLLAAIHDENPKLTSLFFPILADVVPTVETSDNLRAVRKILNDARRLLVLEELSSLSVPLDNPTTWQAGTWSEGLDIMFSSPFEVSAVLSAHIETATLPLRLKGSTPLLDFCSQLNGCGSAPFAEMSGALPLESIDSLDLRMHNFTWALQGNNAAVKDAHTGAVFRREVLRGLDNSVRPASGHMRAAQAMTASLTASIVAPLPYPLPTSYPHFFRSPLLNDRSRRTPRGILSKRCSAPLASALGLHSDGLPVLFERYASFVDSCVREKVRWEMVGMESDDARDLAARLWTIYDNLGAERSQPEDDGFDVDEEA</sequence>
<dbReference type="Proteomes" id="UP000814128">
    <property type="component" value="Unassembled WGS sequence"/>
</dbReference>
<gene>
    <name evidence="1" type="ORF">K488DRAFT_83591</name>
</gene>
<dbReference type="EMBL" id="MU273493">
    <property type="protein sequence ID" value="KAI0034858.1"/>
    <property type="molecule type" value="Genomic_DNA"/>
</dbReference>
<evidence type="ECO:0000313" key="2">
    <source>
        <dbReference type="Proteomes" id="UP000814128"/>
    </source>
</evidence>
<organism evidence="1 2">
    <name type="scientific">Vararia minispora EC-137</name>
    <dbReference type="NCBI Taxonomy" id="1314806"/>
    <lineage>
        <taxon>Eukaryota</taxon>
        <taxon>Fungi</taxon>
        <taxon>Dikarya</taxon>
        <taxon>Basidiomycota</taxon>
        <taxon>Agaricomycotina</taxon>
        <taxon>Agaricomycetes</taxon>
        <taxon>Russulales</taxon>
        <taxon>Lachnocladiaceae</taxon>
        <taxon>Vararia</taxon>
    </lineage>
</organism>
<name>A0ACB8QSP8_9AGAM</name>
<protein>
    <submittedName>
        <fullName evidence="1">Tubulin domain-containing protein</fullName>
    </submittedName>
</protein>
<accession>A0ACB8QSP8</accession>
<reference evidence="1" key="2">
    <citation type="journal article" date="2022" name="New Phytol.">
        <title>Evolutionary transition to the ectomycorrhizal habit in the genomes of a hyperdiverse lineage of mushroom-forming fungi.</title>
        <authorList>
            <person name="Looney B."/>
            <person name="Miyauchi S."/>
            <person name="Morin E."/>
            <person name="Drula E."/>
            <person name="Courty P.E."/>
            <person name="Kohler A."/>
            <person name="Kuo A."/>
            <person name="LaButti K."/>
            <person name="Pangilinan J."/>
            <person name="Lipzen A."/>
            <person name="Riley R."/>
            <person name="Andreopoulos W."/>
            <person name="He G."/>
            <person name="Johnson J."/>
            <person name="Nolan M."/>
            <person name="Tritt A."/>
            <person name="Barry K.W."/>
            <person name="Grigoriev I.V."/>
            <person name="Nagy L.G."/>
            <person name="Hibbett D."/>
            <person name="Henrissat B."/>
            <person name="Matheny P.B."/>
            <person name="Labbe J."/>
            <person name="Martin F.M."/>
        </authorList>
    </citation>
    <scope>NUCLEOTIDE SEQUENCE</scope>
    <source>
        <strain evidence="1">EC-137</strain>
    </source>
</reference>
<reference evidence="1" key="1">
    <citation type="submission" date="2021-02" db="EMBL/GenBank/DDBJ databases">
        <authorList>
            <consortium name="DOE Joint Genome Institute"/>
            <person name="Ahrendt S."/>
            <person name="Looney B.P."/>
            <person name="Miyauchi S."/>
            <person name="Morin E."/>
            <person name="Drula E."/>
            <person name="Courty P.E."/>
            <person name="Chicoki N."/>
            <person name="Fauchery L."/>
            <person name="Kohler A."/>
            <person name="Kuo A."/>
            <person name="Labutti K."/>
            <person name="Pangilinan J."/>
            <person name="Lipzen A."/>
            <person name="Riley R."/>
            <person name="Andreopoulos W."/>
            <person name="He G."/>
            <person name="Johnson J."/>
            <person name="Barry K.W."/>
            <person name="Grigoriev I.V."/>
            <person name="Nagy L."/>
            <person name="Hibbett D."/>
            <person name="Henrissat B."/>
            <person name="Matheny P.B."/>
            <person name="Labbe J."/>
            <person name="Martin F."/>
        </authorList>
    </citation>
    <scope>NUCLEOTIDE SEQUENCE</scope>
    <source>
        <strain evidence="1">EC-137</strain>
    </source>
</reference>
<comment type="caution">
    <text evidence="1">The sequence shown here is derived from an EMBL/GenBank/DDBJ whole genome shotgun (WGS) entry which is preliminary data.</text>
</comment>
<evidence type="ECO:0000313" key="1">
    <source>
        <dbReference type="EMBL" id="KAI0034858.1"/>
    </source>
</evidence>
<proteinExistence type="predicted"/>
<keyword evidence="2" id="KW-1185">Reference proteome</keyword>